<sequence length="46" mass="5534">MLFYTGHYFFIPILVFMGGELKYKDVSFMLEVELLNTKVEKRILCR</sequence>
<dbReference type="Proteomes" id="UP000682111">
    <property type="component" value="Unassembled WGS sequence"/>
</dbReference>
<name>A0A920BUW5_9BACI</name>
<evidence type="ECO:0000313" key="2">
    <source>
        <dbReference type="Proteomes" id="UP000682111"/>
    </source>
</evidence>
<comment type="caution">
    <text evidence="1">The sequence shown here is derived from an EMBL/GenBank/DDBJ whole genome shotgun (WGS) entry which is preliminary data.</text>
</comment>
<accession>A0A920BUW5</accession>
<organism evidence="1 2">
    <name type="scientific">Robertmurraya siralis</name>
    <dbReference type="NCBI Taxonomy" id="77777"/>
    <lineage>
        <taxon>Bacteria</taxon>
        <taxon>Bacillati</taxon>
        <taxon>Bacillota</taxon>
        <taxon>Bacilli</taxon>
        <taxon>Bacillales</taxon>
        <taxon>Bacillaceae</taxon>
        <taxon>Robertmurraya</taxon>
    </lineage>
</organism>
<dbReference type="AlphaFoldDB" id="A0A920BUW5"/>
<protein>
    <submittedName>
        <fullName evidence="1">Uncharacterized protein</fullName>
    </submittedName>
</protein>
<evidence type="ECO:0000313" key="1">
    <source>
        <dbReference type="EMBL" id="GIN62722.1"/>
    </source>
</evidence>
<proteinExistence type="predicted"/>
<dbReference type="EMBL" id="BORC01000004">
    <property type="protein sequence ID" value="GIN62722.1"/>
    <property type="molecule type" value="Genomic_DNA"/>
</dbReference>
<gene>
    <name evidence="1" type="ORF">J27TS8_27150</name>
</gene>
<keyword evidence="2" id="KW-1185">Reference proteome</keyword>
<reference evidence="1" key="1">
    <citation type="submission" date="2021-03" db="EMBL/GenBank/DDBJ databases">
        <title>Antimicrobial resistance genes in bacteria isolated from Japanese honey, and their potential for conferring macrolide and lincosamide resistance in the American foulbrood pathogen Paenibacillus larvae.</title>
        <authorList>
            <person name="Okamoto M."/>
            <person name="Kumagai M."/>
            <person name="Kanamori H."/>
            <person name="Takamatsu D."/>
        </authorList>
    </citation>
    <scope>NUCLEOTIDE SEQUENCE</scope>
    <source>
        <strain evidence="1">J27TS8</strain>
    </source>
</reference>